<gene>
    <name evidence="2" type="ORF">TW77_18340</name>
</gene>
<dbReference type="Proteomes" id="UP000033452">
    <property type="component" value="Unassembled WGS sequence"/>
</dbReference>
<organism evidence="2 3">
    <name type="scientific">Pseudoalteromonas rubra</name>
    <dbReference type="NCBI Taxonomy" id="43658"/>
    <lineage>
        <taxon>Bacteria</taxon>
        <taxon>Pseudomonadati</taxon>
        <taxon>Pseudomonadota</taxon>
        <taxon>Gammaproteobacteria</taxon>
        <taxon>Alteromonadales</taxon>
        <taxon>Pseudoalteromonadaceae</taxon>
        <taxon>Pseudoalteromonas</taxon>
    </lineage>
</organism>
<dbReference type="InterPro" id="IPR029068">
    <property type="entry name" value="Glyas_Bleomycin-R_OHBP_Dase"/>
</dbReference>
<dbReference type="PANTHER" id="PTHR34109:SF1">
    <property type="entry name" value="VOC DOMAIN-CONTAINING PROTEIN"/>
    <property type="match status" value="1"/>
</dbReference>
<dbReference type="Gene3D" id="3.30.720.110">
    <property type="match status" value="1"/>
</dbReference>
<proteinExistence type="predicted"/>
<dbReference type="RefSeq" id="WP_046006433.1">
    <property type="nucleotide sequence ID" value="NZ_JXYA01000046.1"/>
</dbReference>
<dbReference type="Pfam" id="PF00903">
    <property type="entry name" value="Glyoxalase"/>
    <property type="match status" value="1"/>
</dbReference>
<dbReference type="PANTHER" id="PTHR34109">
    <property type="entry name" value="BNAUNNG04460D PROTEIN-RELATED"/>
    <property type="match status" value="1"/>
</dbReference>
<protein>
    <submittedName>
        <fullName evidence="2">Glyoxalase</fullName>
    </submittedName>
</protein>
<dbReference type="InterPro" id="IPR004360">
    <property type="entry name" value="Glyas_Fos-R_dOase_dom"/>
</dbReference>
<name>A0A0F4QH51_9GAMM</name>
<comment type="caution">
    <text evidence="2">The sequence shown here is derived from an EMBL/GenBank/DDBJ whole genome shotgun (WGS) entry which is preliminary data.</text>
</comment>
<dbReference type="OrthoDB" id="9795306at2"/>
<evidence type="ECO:0000259" key="1">
    <source>
        <dbReference type="PROSITE" id="PS51819"/>
    </source>
</evidence>
<dbReference type="InterPro" id="IPR037523">
    <property type="entry name" value="VOC_core"/>
</dbReference>
<dbReference type="CDD" id="cd07246">
    <property type="entry name" value="VOC_like"/>
    <property type="match status" value="1"/>
</dbReference>
<feature type="domain" description="VOC" evidence="1">
    <location>
        <begin position="9"/>
        <end position="134"/>
    </location>
</feature>
<dbReference type="PROSITE" id="PS51819">
    <property type="entry name" value="VOC"/>
    <property type="match status" value="1"/>
</dbReference>
<dbReference type="Gene3D" id="3.30.720.120">
    <property type="match status" value="1"/>
</dbReference>
<accession>A0A0F4QH51</accession>
<evidence type="ECO:0000313" key="3">
    <source>
        <dbReference type="Proteomes" id="UP000033452"/>
    </source>
</evidence>
<dbReference type="SUPFAM" id="SSF54593">
    <property type="entry name" value="Glyoxalase/Bleomycin resistance protein/Dihydroxybiphenyl dioxygenase"/>
    <property type="match status" value="1"/>
</dbReference>
<reference evidence="2 3" key="1">
    <citation type="journal article" date="2015" name="BMC Genomics">
        <title>Genome mining reveals unlocked bioactive potential of marine Gram-negative bacteria.</title>
        <authorList>
            <person name="Machado H."/>
            <person name="Sonnenschein E.C."/>
            <person name="Melchiorsen J."/>
            <person name="Gram L."/>
        </authorList>
    </citation>
    <scope>NUCLEOTIDE SEQUENCE [LARGE SCALE GENOMIC DNA]</scope>
    <source>
        <strain evidence="2 3">S2471</strain>
    </source>
</reference>
<sequence length="155" mass="17075">MTVSAIPDGYHALTPYLITENAAQAIDFYRRAFAAELIMQLPMPDGGVAHAELKIGDSHLMLSDMCPDMHFKSPQQLGGTPVSLMLYVPDVDSTFTQAIAAGATELRPVVDQFYGDRAGTLQDPFGHVWTIGTHQEDLTEQEIMARMAEWMTDDS</sequence>
<dbReference type="AlphaFoldDB" id="A0A0F4QH51"/>
<keyword evidence="3" id="KW-1185">Reference proteome</keyword>
<dbReference type="PATRIC" id="fig|43658.5.peg.3880"/>
<evidence type="ECO:0000313" key="2">
    <source>
        <dbReference type="EMBL" id="KJZ06654.1"/>
    </source>
</evidence>
<dbReference type="EMBL" id="JXYA01000046">
    <property type="protein sequence ID" value="KJZ06654.1"/>
    <property type="molecule type" value="Genomic_DNA"/>
</dbReference>